<dbReference type="NCBIfam" id="NF047593">
    <property type="entry name" value="IS66_ISAeme5_TnpA"/>
    <property type="match status" value="1"/>
</dbReference>
<sequence length="137" mass="15480">MSDSLTSYKSLDDWFRIVTECRQSGLTDDQWCQINGINKNTFYSAIKRLRQKAYEVPSPMRCPHDDIHDLTCSKQDVVKVDIVSDIEPPEEYIPKVVPHIDNSHMIEIEIGGARVSLCNGADPDLVSKTLSVLRSLS</sequence>
<proteinExistence type="predicted"/>
<name>A0A317G1H1_BUTFI</name>
<comment type="caution">
    <text evidence="1">The sequence shown here is derived from an EMBL/GenBank/DDBJ whole genome shotgun (WGS) entry which is preliminary data.</text>
</comment>
<dbReference type="EMBL" id="NXNG01000001">
    <property type="protein sequence ID" value="PWT26230.1"/>
    <property type="molecule type" value="Genomic_DNA"/>
</dbReference>
<dbReference type="Proteomes" id="UP000245488">
    <property type="component" value="Chromosome"/>
</dbReference>
<accession>A0A317G1H1</accession>
<evidence type="ECO:0000313" key="2">
    <source>
        <dbReference type="Proteomes" id="UP000245488"/>
    </source>
</evidence>
<dbReference type="GeneID" id="89511849"/>
<gene>
    <name evidence="1" type="ORF">CPT75_03385</name>
</gene>
<keyword evidence="2" id="KW-1185">Reference proteome</keyword>
<organism evidence="1 2">
    <name type="scientific">Butyrivibrio fibrisolvens</name>
    <dbReference type="NCBI Taxonomy" id="831"/>
    <lineage>
        <taxon>Bacteria</taxon>
        <taxon>Bacillati</taxon>
        <taxon>Bacillota</taxon>
        <taxon>Clostridia</taxon>
        <taxon>Lachnospirales</taxon>
        <taxon>Lachnospiraceae</taxon>
        <taxon>Butyrivibrio</taxon>
    </lineage>
</organism>
<evidence type="ECO:0000313" key="1">
    <source>
        <dbReference type="EMBL" id="PWT26230.1"/>
    </source>
</evidence>
<protein>
    <submittedName>
        <fullName evidence="1">Uncharacterized protein</fullName>
    </submittedName>
</protein>
<dbReference type="AlphaFoldDB" id="A0A317G1H1"/>
<dbReference type="RefSeq" id="WP_110072106.1">
    <property type="nucleotide sequence ID" value="NZ_CM009896.1"/>
</dbReference>
<reference evidence="1 2" key="1">
    <citation type="submission" date="2017-09" db="EMBL/GenBank/DDBJ databases">
        <title>High-quality draft genome sequence of Butyrivibrio fibrisolvens INBov1, isolated from cow rumen.</title>
        <authorList>
            <person name="Rodriguez Hernaez J."/>
            <person name="Rivarola M."/>
            <person name="Paniego N."/>
            <person name="Cravero S."/>
            <person name="Ceron Cucchi M."/>
            <person name="Martinez M.C."/>
        </authorList>
    </citation>
    <scope>NUCLEOTIDE SEQUENCE [LARGE SCALE GENOMIC DNA]</scope>
    <source>
        <strain evidence="1 2">INBov1</strain>
    </source>
</reference>